<feature type="transmembrane region" description="Helical" evidence="13">
    <location>
        <begin position="1157"/>
        <end position="1185"/>
    </location>
</feature>
<evidence type="ECO:0000259" key="14">
    <source>
        <dbReference type="PROSITE" id="PS50893"/>
    </source>
</evidence>
<feature type="domain" description="ABC transmembrane type-1" evidence="15">
    <location>
        <begin position="1041"/>
        <end position="1318"/>
    </location>
</feature>
<feature type="transmembrane region" description="Helical" evidence="13">
    <location>
        <begin position="140"/>
        <end position="161"/>
    </location>
</feature>
<accession>A0A2S5B1Y3</accession>
<evidence type="ECO:0000256" key="13">
    <source>
        <dbReference type="SAM" id="Phobius"/>
    </source>
</evidence>
<dbReference type="CDD" id="cd18595">
    <property type="entry name" value="ABC_6TM_MRP1_2_3_6_D1_like"/>
    <property type="match status" value="1"/>
</dbReference>
<dbReference type="InterPro" id="IPR017871">
    <property type="entry name" value="ABC_transporter-like_CS"/>
</dbReference>
<proteinExistence type="inferred from homology"/>
<protein>
    <submittedName>
        <fullName evidence="16">Uncharacterized protein</fullName>
    </submittedName>
</protein>
<evidence type="ECO:0000256" key="6">
    <source>
        <dbReference type="ARBA" id="ARBA00022737"/>
    </source>
</evidence>
<keyword evidence="8" id="KW-0067">ATP-binding</keyword>
<dbReference type="Gene3D" id="1.20.1560.10">
    <property type="entry name" value="ABC transporter type 1, transmembrane domain"/>
    <property type="match status" value="2"/>
</dbReference>
<dbReference type="Pfam" id="PF00664">
    <property type="entry name" value="ABC_membrane"/>
    <property type="match status" value="2"/>
</dbReference>
<comment type="subcellular location">
    <subcellularLocation>
        <location evidence="1">Vacuole membrane</location>
        <topology evidence="1">Multi-pass membrane protein</topology>
    </subcellularLocation>
</comment>
<dbReference type="GO" id="GO:0016887">
    <property type="term" value="F:ATP hydrolysis activity"/>
    <property type="evidence" value="ECO:0007669"/>
    <property type="project" value="InterPro"/>
</dbReference>
<keyword evidence="10 13" id="KW-1133">Transmembrane helix</keyword>
<reference evidence="16 17" key="1">
    <citation type="journal article" date="2018" name="Front. Microbiol.">
        <title>Prospects for Fungal Bioremediation of Acidic Radioactive Waste Sites: Characterization and Genome Sequence of Rhodotorula taiwanensis MD1149.</title>
        <authorList>
            <person name="Tkavc R."/>
            <person name="Matrosova V.Y."/>
            <person name="Grichenko O.E."/>
            <person name="Gostincar C."/>
            <person name="Volpe R.P."/>
            <person name="Klimenkova P."/>
            <person name="Gaidamakova E.K."/>
            <person name="Zhou C.E."/>
            <person name="Stewart B.J."/>
            <person name="Lyman M.G."/>
            <person name="Malfatti S.A."/>
            <person name="Rubinfeld B."/>
            <person name="Courtot M."/>
            <person name="Singh J."/>
            <person name="Dalgard C.L."/>
            <person name="Hamilton T."/>
            <person name="Frey K.G."/>
            <person name="Gunde-Cimerman N."/>
            <person name="Dugan L."/>
            <person name="Daly M.J."/>
        </authorList>
    </citation>
    <scope>NUCLEOTIDE SEQUENCE [LARGE SCALE GENOMIC DNA]</scope>
    <source>
        <strain evidence="16 17">MD1149</strain>
    </source>
</reference>
<feature type="transmembrane region" description="Helical" evidence="13">
    <location>
        <begin position="1074"/>
        <end position="1101"/>
    </location>
</feature>
<dbReference type="InterPro" id="IPR050173">
    <property type="entry name" value="ABC_transporter_C-like"/>
</dbReference>
<dbReference type="Gene3D" id="3.40.50.300">
    <property type="entry name" value="P-loop containing nucleotide triphosphate hydrolases"/>
    <property type="match status" value="2"/>
</dbReference>
<dbReference type="Pfam" id="PF00005">
    <property type="entry name" value="ABC_tran"/>
    <property type="match status" value="2"/>
</dbReference>
<evidence type="ECO:0000256" key="2">
    <source>
        <dbReference type="ARBA" id="ARBA00009726"/>
    </source>
</evidence>
<comment type="caution">
    <text evidence="16">The sequence shown here is derived from an EMBL/GenBank/DDBJ whole genome shotgun (WGS) entry which is preliminary data.</text>
</comment>
<dbReference type="STRING" id="741276.A0A2S5B1Y3"/>
<dbReference type="PANTHER" id="PTHR24223">
    <property type="entry name" value="ATP-BINDING CASSETTE SUB-FAMILY C"/>
    <property type="match status" value="1"/>
</dbReference>
<dbReference type="SMART" id="SM00382">
    <property type="entry name" value="AAA"/>
    <property type="match status" value="2"/>
</dbReference>
<evidence type="ECO:0000259" key="15">
    <source>
        <dbReference type="PROSITE" id="PS50929"/>
    </source>
</evidence>
<feature type="region of interest" description="Disordered" evidence="12">
    <location>
        <begin position="305"/>
        <end position="337"/>
    </location>
</feature>
<keyword evidence="9" id="KW-1278">Translocase</keyword>
<feature type="region of interest" description="Disordered" evidence="12">
    <location>
        <begin position="916"/>
        <end position="963"/>
    </location>
</feature>
<dbReference type="FunFam" id="1.20.1560.10:FF:000001">
    <property type="entry name" value="ATP-binding cassette subfamily C member 1"/>
    <property type="match status" value="1"/>
</dbReference>
<dbReference type="CDD" id="cd03250">
    <property type="entry name" value="ABCC_MRP_domain1"/>
    <property type="match status" value="1"/>
</dbReference>
<evidence type="ECO:0000256" key="10">
    <source>
        <dbReference type="ARBA" id="ARBA00022989"/>
    </source>
</evidence>
<dbReference type="PROSITE" id="PS00211">
    <property type="entry name" value="ABC_TRANSPORTER_1"/>
    <property type="match status" value="2"/>
</dbReference>
<feature type="transmembrane region" description="Helical" evidence="13">
    <location>
        <begin position="393"/>
        <end position="417"/>
    </location>
</feature>
<evidence type="ECO:0000256" key="7">
    <source>
        <dbReference type="ARBA" id="ARBA00022741"/>
    </source>
</evidence>
<evidence type="ECO:0000256" key="4">
    <source>
        <dbReference type="ARBA" id="ARBA00022553"/>
    </source>
</evidence>
<dbReference type="GO" id="GO:0005524">
    <property type="term" value="F:ATP binding"/>
    <property type="evidence" value="ECO:0007669"/>
    <property type="project" value="UniProtKB-KW"/>
</dbReference>
<dbReference type="FunFam" id="1.20.1560.10:FF:000078">
    <property type="entry name" value="Unplaced genomic scaffold supercont1.1, whole genome shotgun sequence"/>
    <property type="match status" value="1"/>
</dbReference>
<dbReference type="InterPro" id="IPR003439">
    <property type="entry name" value="ABC_transporter-like_ATP-bd"/>
</dbReference>
<dbReference type="PROSITE" id="PS50929">
    <property type="entry name" value="ABC_TM1F"/>
    <property type="match status" value="2"/>
</dbReference>
<feature type="domain" description="ABC transporter" evidence="14">
    <location>
        <begin position="1355"/>
        <end position="1589"/>
    </location>
</feature>
<dbReference type="EMBL" id="PJQD01000097">
    <property type="protein sequence ID" value="POY70789.1"/>
    <property type="molecule type" value="Genomic_DNA"/>
</dbReference>
<dbReference type="PANTHER" id="PTHR24223:SF443">
    <property type="entry name" value="MULTIDRUG-RESISTANCE LIKE PROTEIN 1, ISOFORM I"/>
    <property type="match status" value="1"/>
</dbReference>
<dbReference type="SUPFAM" id="SSF52540">
    <property type="entry name" value="P-loop containing nucleoside triphosphate hydrolases"/>
    <property type="match status" value="2"/>
</dbReference>
<keyword evidence="11 13" id="KW-0472">Membrane</keyword>
<dbReference type="FunFam" id="3.40.50.300:FF:000450">
    <property type="entry name" value="ABC transporter C family member 2"/>
    <property type="match status" value="1"/>
</dbReference>
<feature type="compositionally biased region" description="Basic and acidic residues" evidence="12">
    <location>
        <begin position="939"/>
        <end position="956"/>
    </location>
</feature>
<evidence type="ECO:0000256" key="8">
    <source>
        <dbReference type="ARBA" id="ARBA00022840"/>
    </source>
</evidence>
<feature type="transmembrane region" description="Helical" evidence="13">
    <location>
        <begin position="613"/>
        <end position="639"/>
    </location>
</feature>
<dbReference type="PROSITE" id="PS50893">
    <property type="entry name" value="ABC_TRANSPORTER_2"/>
    <property type="match status" value="2"/>
</dbReference>
<dbReference type="GO" id="GO:0000329">
    <property type="term" value="C:fungal-type vacuole membrane"/>
    <property type="evidence" value="ECO:0007669"/>
    <property type="project" value="UniProtKB-ARBA"/>
</dbReference>
<dbReference type="OrthoDB" id="6500128at2759"/>
<evidence type="ECO:0000256" key="1">
    <source>
        <dbReference type="ARBA" id="ARBA00004128"/>
    </source>
</evidence>
<keyword evidence="7" id="KW-0547">Nucleotide-binding</keyword>
<evidence type="ECO:0000313" key="16">
    <source>
        <dbReference type="EMBL" id="POY70789.1"/>
    </source>
</evidence>
<feature type="transmembrane region" description="Helical" evidence="13">
    <location>
        <begin position="176"/>
        <end position="196"/>
    </location>
</feature>
<dbReference type="InterPro" id="IPR011527">
    <property type="entry name" value="ABC1_TM_dom"/>
</dbReference>
<keyword evidence="5 13" id="KW-0812">Transmembrane</keyword>
<evidence type="ECO:0000256" key="12">
    <source>
        <dbReference type="SAM" id="MobiDB-lite"/>
    </source>
</evidence>
<organism evidence="16 17">
    <name type="scientific">Rhodotorula taiwanensis</name>
    <dbReference type="NCBI Taxonomy" id="741276"/>
    <lineage>
        <taxon>Eukaryota</taxon>
        <taxon>Fungi</taxon>
        <taxon>Dikarya</taxon>
        <taxon>Basidiomycota</taxon>
        <taxon>Pucciniomycotina</taxon>
        <taxon>Microbotryomycetes</taxon>
        <taxon>Sporidiobolales</taxon>
        <taxon>Sporidiobolaceae</taxon>
        <taxon>Rhodotorula</taxon>
    </lineage>
</organism>
<feature type="compositionally biased region" description="Basic and acidic residues" evidence="12">
    <location>
        <begin position="326"/>
        <end position="337"/>
    </location>
</feature>
<keyword evidence="6" id="KW-0677">Repeat</keyword>
<feature type="domain" description="ABC transporter" evidence="14">
    <location>
        <begin position="690"/>
        <end position="913"/>
    </location>
</feature>
<evidence type="ECO:0000256" key="11">
    <source>
        <dbReference type="ARBA" id="ARBA00023136"/>
    </source>
</evidence>
<dbReference type="InterPro" id="IPR003593">
    <property type="entry name" value="AAA+_ATPase"/>
</dbReference>
<dbReference type="SUPFAM" id="SSF90123">
    <property type="entry name" value="ABC transporter transmembrane region"/>
    <property type="match status" value="2"/>
</dbReference>
<feature type="transmembrane region" description="Helical" evidence="13">
    <location>
        <begin position="577"/>
        <end position="601"/>
    </location>
</feature>
<dbReference type="Proteomes" id="UP000237144">
    <property type="component" value="Unassembled WGS sequence"/>
</dbReference>
<dbReference type="FunFam" id="3.40.50.300:FF:000610">
    <property type="entry name" value="Multidrug resistance-associated ABC transporter"/>
    <property type="match status" value="1"/>
</dbReference>
<name>A0A2S5B1Y3_9BASI</name>
<gene>
    <name evidence="16" type="ORF">BMF94_6201</name>
</gene>
<dbReference type="InterPro" id="IPR027417">
    <property type="entry name" value="P-loop_NTPase"/>
</dbReference>
<feature type="transmembrane region" description="Helical" evidence="13">
    <location>
        <begin position="475"/>
        <end position="493"/>
    </location>
</feature>
<dbReference type="CDD" id="cd03244">
    <property type="entry name" value="ABCC_MRP_domain2"/>
    <property type="match status" value="1"/>
</dbReference>
<evidence type="ECO:0000256" key="5">
    <source>
        <dbReference type="ARBA" id="ARBA00022692"/>
    </source>
</evidence>
<dbReference type="InterPro" id="IPR036640">
    <property type="entry name" value="ABC1_TM_sf"/>
</dbReference>
<dbReference type="GO" id="GO:0140359">
    <property type="term" value="F:ABC-type transporter activity"/>
    <property type="evidence" value="ECO:0007669"/>
    <property type="project" value="InterPro"/>
</dbReference>
<evidence type="ECO:0000313" key="17">
    <source>
        <dbReference type="Proteomes" id="UP000237144"/>
    </source>
</evidence>
<evidence type="ECO:0000256" key="9">
    <source>
        <dbReference type="ARBA" id="ARBA00022967"/>
    </source>
</evidence>
<feature type="transmembrane region" description="Helical" evidence="13">
    <location>
        <begin position="70"/>
        <end position="91"/>
    </location>
</feature>
<feature type="transmembrane region" description="Helical" evidence="13">
    <location>
        <begin position="111"/>
        <end position="128"/>
    </location>
</feature>
<feature type="compositionally biased region" description="Polar residues" evidence="12">
    <location>
        <begin position="1596"/>
        <end position="1607"/>
    </location>
</feature>
<feature type="transmembrane region" description="Helical" evidence="13">
    <location>
        <begin position="1030"/>
        <end position="1054"/>
    </location>
</feature>
<feature type="region of interest" description="Disordered" evidence="12">
    <location>
        <begin position="1595"/>
        <end position="1622"/>
    </location>
</feature>
<keyword evidence="4" id="KW-0597">Phosphoprotein</keyword>
<dbReference type="Pfam" id="PF24357">
    <property type="entry name" value="TMD0_ABC"/>
    <property type="match status" value="1"/>
</dbReference>
<keyword evidence="3" id="KW-0813">Transport</keyword>
<dbReference type="CDD" id="cd18603">
    <property type="entry name" value="ABC_6TM_MRP1_2_3_6_D2_like"/>
    <property type="match status" value="1"/>
</dbReference>
<feature type="transmembrane region" description="Helical" evidence="13">
    <location>
        <begin position="341"/>
        <end position="359"/>
    </location>
</feature>
<dbReference type="InterPro" id="IPR056227">
    <property type="entry name" value="TMD0_ABC"/>
</dbReference>
<keyword evidence="17" id="KW-1185">Reference proteome</keyword>
<feature type="transmembrane region" description="Helical" evidence="13">
    <location>
        <begin position="29"/>
        <end position="49"/>
    </location>
</feature>
<evidence type="ECO:0000256" key="3">
    <source>
        <dbReference type="ARBA" id="ARBA00022448"/>
    </source>
</evidence>
<feature type="domain" description="ABC transmembrane type-1" evidence="15">
    <location>
        <begin position="354"/>
        <end position="640"/>
    </location>
</feature>
<feature type="transmembrane region" description="Helical" evidence="13">
    <location>
        <begin position="499"/>
        <end position="518"/>
    </location>
</feature>
<comment type="similarity">
    <text evidence="2">Belongs to the ABC transporter superfamily. ABCC family. Conjugate transporter (TC 3.A.1.208) subfamily.</text>
</comment>
<sequence>MDWLNPVCHRPIYDEANWDLDRCFQATTLTLLPTVVLAVTGAFTFPALWRRYKHGERERLPKEGKSSYAAKLALLASLICLQVVDTVLIAVDAHFAGRGGKYLWLDGRLPFALVTLFAYLFAHCIETASHPLLPHASTPLLFWSLLTLAINSITLRSYLIAPTHPHALRGPALGEFILLVFRLTLVAVFFGLELLGPQGWEGMTWRDFVPFVESRGKIRLGEAEEQERNGGQEDEYGWEQKECPRLRANIFQRLTFSWMTVMMKTGYRKFLTEEDLWALPPDDTAYALGMRLERAWQARRAKTVSQADAEPTIPGQQPSYAVAPADGRKPTKTEKTKKPSLTGALISAYGGPFFTAALFKLGQDTLAFLQPWLLKRLLNFVGSYNSPNGEPAFHGYIIALGMFVCAITQTLLLHCYFSRVFETGMRVRAGLISLIYKKALVLSPSERGGRLTGDIVNLQSTDATRLQDLCTYGQIAWSGMFQITLAFISLYQLLGWTMLVGVAVMIASMPLTALIARYQTKLQRQQMKNKDERTSIMSEILNNIRSIKLYAWENSFAQRLFAVRNDKELRMLKKMGILSASSNFLWSFTPFAVAFTTFALFSTISGKPLTSEIVFPAITLFQLLGFPLAVLPVVFSSLVEAYVSVDRLTNFLVSKELDPSAVEIKIPSRELRAGDELVSVVQGDFTWSPLPAADAPASTPPPVNTLQDISLSVKRGELLAVVGRVGDGKSSLLSAILGEMIKVDGRVTVRGTVAYCAQQPWIMGGTVKSNITFGHRFEPDFYELVLEACALREDLKLLPHGDETEVGEKGISLSGGQKARVALARAVYARADIYLLDDPLSAVDAHVGRHLYDRVIGPEGLLRDRARLLCTNAIPYVEQADEVIMLRRGVILERGTYSEAIQGDTELSRLLIEFGKSGGEEDDGNGSGSDETAVGDGPGDERKTGSDEKDKEKAEEPEVDEATLNAEDLAIKLKLQQSQAVKKRAEPIPVAEQKLQTLRELKRSTRPKERREQGSVKWSVYKEYIKANGYIGATLYLTTIVAQQGLQIATNVWLKNWSQHNSDTGENGDITYYLAIYALLGCGASLVFFLNGVLLYSLCVIRSAKLMHDRMFHAVIRSPMLFFETTPLGTILNRFSRDVYVIDEVLARVFGGFARTLAGVFGMVAVISTSAPAFLLILLPLLVIYKRVQTYYLATSRELKRLDATTKSPIFASFQETLGGVSTIRAYRQNARFIAENEARVDRNQEAYFPSINCNRWLAIRLEFIGACLILSTALLAVTTLVRTSNVNAGVVGLMLSYALSTTQTLNWIVRSATEVETNIVSVERVQEYIDLPSEAPLEVEDKKPTDEWPQHGSIRFDHVNARYRKDLDLVLRDVNFEIKAGEKVGVCGRTGAGKSSLTMVLYRIIEIDSGTVSIDDVDVGKLGLHDLRSRLSIIPQDSQMFAGSLRQNLDPSGRATDAQMWAALEQCRLKEHVEQMEGKLDAHIDEGGTNFSAGQRQLICLGRALLRRSKILVLDEATAAVDVESDRDIQTVIRREFAACTIFVIAHRLNTIMDCDKILVMSAGSVAEFDSPQNLLQDPDSIFYSLAKEAGLVKTSGTNTPRTNGGKTPKSGARTPAVKRD</sequence>
<dbReference type="GO" id="GO:0042592">
    <property type="term" value="P:homeostatic process"/>
    <property type="evidence" value="ECO:0007669"/>
    <property type="project" value="UniProtKB-ARBA"/>
</dbReference>